<dbReference type="AlphaFoldDB" id="A0A4Q1CKI1"/>
<dbReference type="SUPFAM" id="SSF50475">
    <property type="entry name" value="FMN-binding split barrel"/>
    <property type="match status" value="1"/>
</dbReference>
<gene>
    <name evidence="2" type="ORF">ESA94_00095</name>
</gene>
<dbReference type="Pfam" id="PF01243">
    <property type="entry name" value="PNPOx_N"/>
    <property type="match status" value="1"/>
</dbReference>
<reference evidence="2 3" key="1">
    <citation type="submission" date="2019-01" db="EMBL/GenBank/DDBJ databases">
        <title>Lacibacter sp. strain TTM-7.</title>
        <authorList>
            <person name="Chen W.-M."/>
        </authorList>
    </citation>
    <scope>NUCLEOTIDE SEQUENCE [LARGE SCALE GENOMIC DNA]</scope>
    <source>
        <strain evidence="2 3">TTM-7</strain>
    </source>
</reference>
<dbReference type="Proteomes" id="UP000290204">
    <property type="component" value="Unassembled WGS sequence"/>
</dbReference>
<evidence type="ECO:0000313" key="3">
    <source>
        <dbReference type="Proteomes" id="UP000290204"/>
    </source>
</evidence>
<proteinExistence type="predicted"/>
<dbReference type="Gene3D" id="2.30.110.10">
    <property type="entry name" value="Electron Transport, Fmn-binding Protein, Chain A"/>
    <property type="match status" value="1"/>
</dbReference>
<evidence type="ECO:0000313" key="2">
    <source>
        <dbReference type="EMBL" id="RXK61456.1"/>
    </source>
</evidence>
<dbReference type="InterPro" id="IPR012349">
    <property type="entry name" value="Split_barrel_FMN-bd"/>
</dbReference>
<accession>A0A4Q1CKI1</accession>
<organism evidence="2 3">
    <name type="scientific">Lacibacter luteus</name>
    <dbReference type="NCBI Taxonomy" id="2508719"/>
    <lineage>
        <taxon>Bacteria</taxon>
        <taxon>Pseudomonadati</taxon>
        <taxon>Bacteroidota</taxon>
        <taxon>Chitinophagia</taxon>
        <taxon>Chitinophagales</taxon>
        <taxon>Chitinophagaceae</taxon>
        <taxon>Lacibacter</taxon>
    </lineage>
</organism>
<feature type="domain" description="Pyridoxamine 5'-phosphate oxidase N-terminal" evidence="1">
    <location>
        <begin position="10"/>
        <end position="96"/>
    </location>
</feature>
<name>A0A4Q1CKI1_9BACT</name>
<dbReference type="EMBL" id="SDHW01000001">
    <property type="protein sequence ID" value="RXK61456.1"/>
    <property type="molecule type" value="Genomic_DNA"/>
</dbReference>
<dbReference type="InterPro" id="IPR011576">
    <property type="entry name" value="Pyridox_Oxase_N"/>
</dbReference>
<dbReference type="OrthoDB" id="663512at2"/>
<sequence length="147" mass="16216">MNTSTNSPAMPEQIVTFLNEQTVVTIATSVNGQPYCASCYYAYVPGDNLLAFKSDSDTRHIEEALQNNQVGGTVLPDNVTKVKPKGVQFTGIFSKAEGSVGDKAKKAYLKKYPVAGIFRGDIWIIELSKIKFTDNTLVFGKKTLWER</sequence>
<keyword evidence="3" id="KW-1185">Reference proteome</keyword>
<evidence type="ECO:0000259" key="1">
    <source>
        <dbReference type="Pfam" id="PF01243"/>
    </source>
</evidence>
<comment type="caution">
    <text evidence="2">The sequence shown here is derived from an EMBL/GenBank/DDBJ whole genome shotgun (WGS) entry which is preliminary data.</text>
</comment>
<dbReference type="RefSeq" id="WP_129128829.1">
    <property type="nucleotide sequence ID" value="NZ_SDHW01000001.1"/>
</dbReference>
<protein>
    <recommendedName>
        <fullName evidence="1">Pyridoxamine 5'-phosphate oxidase N-terminal domain-containing protein</fullName>
    </recommendedName>
</protein>